<dbReference type="InterPro" id="IPR050093">
    <property type="entry name" value="ABC_SmlMolc_Importer"/>
</dbReference>
<dbReference type="GO" id="GO:0043190">
    <property type="term" value="C:ATP-binding cassette (ABC) transporter complex"/>
    <property type="evidence" value="ECO:0007669"/>
    <property type="project" value="InterPro"/>
</dbReference>
<dbReference type="GO" id="GO:0005524">
    <property type="term" value="F:ATP binding"/>
    <property type="evidence" value="ECO:0007669"/>
    <property type="project" value="UniProtKB-KW"/>
</dbReference>
<dbReference type="PANTHER" id="PTHR42781:SF4">
    <property type="entry name" value="SPERMIDINE_PUTRESCINE IMPORT ATP-BINDING PROTEIN POTA"/>
    <property type="match status" value="1"/>
</dbReference>
<dbReference type="InterPro" id="IPR017871">
    <property type="entry name" value="ABC_transporter-like_CS"/>
</dbReference>
<dbReference type="InterPro" id="IPR003593">
    <property type="entry name" value="AAA+_ATPase"/>
</dbReference>
<dbReference type="PANTHER" id="PTHR42781">
    <property type="entry name" value="SPERMIDINE/PUTRESCINE IMPORT ATP-BINDING PROTEIN POTA"/>
    <property type="match status" value="1"/>
</dbReference>
<comment type="caution">
    <text evidence="5">The sequence shown here is derived from an EMBL/GenBank/DDBJ whole genome shotgun (WGS) entry which is preliminary data.</text>
</comment>
<dbReference type="InterPro" id="IPR003439">
    <property type="entry name" value="ABC_transporter-like_ATP-bd"/>
</dbReference>
<dbReference type="EMBL" id="JALPRX010000029">
    <property type="protein sequence ID" value="MCK8784385.1"/>
    <property type="molecule type" value="Genomic_DNA"/>
</dbReference>
<dbReference type="Gene3D" id="3.40.50.300">
    <property type="entry name" value="P-loop containing nucleotide triphosphate hydrolases"/>
    <property type="match status" value="1"/>
</dbReference>
<keyword evidence="2" id="KW-0547">Nucleotide-binding</keyword>
<feature type="domain" description="ABC transporter" evidence="4">
    <location>
        <begin position="23"/>
        <end position="253"/>
    </location>
</feature>
<keyword evidence="1" id="KW-0813">Transport</keyword>
<reference evidence="5" key="1">
    <citation type="submission" date="2022-04" db="EMBL/GenBank/DDBJ databases">
        <title>Roseomonas acroporae sp. nov., isolated from coral Acropora digitifera.</title>
        <authorList>
            <person name="Sun H."/>
        </authorList>
    </citation>
    <scope>NUCLEOTIDE SEQUENCE</scope>
    <source>
        <strain evidence="5">NAR14</strain>
    </source>
</reference>
<evidence type="ECO:0000256" key="1">
    <source>
        <dbReference type="ARBA" id="ARBA00022448"/>
    </source>
</evidence>
<dbReference type="SMART" id="SM00382">
    <property type="entry name" value="AAA"/>
    <property type="match status" value="1"/>
</dbReference>
<dbReference type="Proteomes" id="UP001139516">
    <property type="component" value="Unassembled WGS sequence"/>
</dbReference>
<dbReference type="AlphaFoldDB" id="A0A9X1Y8T0"/>
<name>A0A9X1Y8T0_9PROT</name>
<sequence>MPAADTLTLEAPAAPARAARPMLRLDGVSKRYGALTVLHEAWLKVERGEFVTLLGPSGCGKTTLLNLVAGFARADGGEVLLDGEPITDRPVWERDIGMMFQSYALFPHMSVARNVGYGLRCRGLRGRAEAARVEESLSLVKLAHLAARRPAQLSGGQQQRVALARALAPRPRLLLLDEPFSALDRNLRIAMQTELKEIQRRLGVTTVFVTHDQDEALSMSDRIAVMSEGRILQYDTPEAIYRRPADRFVAGFVGDAAVLRGRLLRRGGASAVVQVGEAALPVPSAPLDGVAEGAAVEVFIRPECLAPAREGPALLEGRIAARAYMGDRTELQIETPLAPSGRILLRVAGGGFAVGERLAVALVPAADGAMPSAFPAA</sequence>
<keyword evidence="6" id="KW-1185">Reference proteome</keyword>
<keyword evidence="3 5" id="KW-0067">ATP-binding</keyword>
<evidence type="ECO:0000313" key="6">
    <source>
        <dbReference type="Proteomes" id="UP001139516"/>
    </source>
</evidence>
<proteinExistence type="predicted"/>
<protein>
    <submittedName>
        <fullName evidence="5">ABC transporter ATP-binding protein</fullName>
    </submittedName>
</protein>
<evidence type="ECO:0000256" key="2">
    <source>
        <dbReference type="ARBA" id="ARBA00022741"/>
    </source>
</evidence>
<dbReference type="GO" id="GO:0022857">
    <property type="term" value="F:transmembrane transporter activity"/>
    <property type="evidence" value="ECO:0007669"/>
    <property type="project" value="InterPro"/>
</dbReference>
<organism evidence="5 6">
    <name type="scientific">Roseomonas acroporae</name>
    <dbReference type="NCBI Taxonomy" id="2937791"/>
    <lineage>
        <taxon>Bacteria</taxon>
        <taxon>Pseudomonadati</taxon>
        <taxon>Pseudomonadota</taxon>
        <taxon>Alphaproteobacteria</taxon>
        <taxon>Acetobacterales</taxon>
        <taxon>Roseomonadaceae</taxon>
        <taxon>Roseomonas</taxon>
    </lineage>
</organism>
<gene>
    <name evidence="5" type="ORF">M0638_08340</name>
</gene>
<dbReference type="InterPro" id="IPR008995">
    <property type="entry name" value="Mo/tungstate-bd_C_term_dom"/>
</dbReference>
<dbReference type="SUPFAM" id="SSF50331">
    <property type="entry name" value="MOP-like"/>
    <property type="match status" value="1"/>
</dbReference>
<dbReference type="Pfam" id="PF00005">
    <property type="entry name" value="ABC_tran"/>
    <property type="match status" value="1"/>
</dbReference>
<dbReference type="GO" id="GO:0016887">
    <property type="term" value="F:ATP hydrolysis activity"/>
    <property type="evidence" value="ECO:0007669"/>
    <property type="project" value="InterPro"/>
</dbReference>
<dbReference type="RefSeq" id="WP_248666509.1">
    <property type="nucleotide sequence ID" value="NZ_JALPRX010000029.1"/>
</dbReference>
<dbReference type="FunFam" id="3.40.50.300:FF:000133">
    <property type="entry name" value="Spermidine/putrescine import ATP-binding protein PotA"/>
    <property type="match status" value="1"/>
</dbReference>
<evidence type="ECO:0000259" key="4">
    <source>
        <dbReference type="PROSITE" id="PS50893"/>
    </source>
</evidence>
<accession>A0A9X1Y8T0</accession>
<dbReference type="SUPFAM" id="SSF52540">
    <property type="entry name" value="P-loop containing nucleoside triphosphate hydrolases"/>
    <property type="match status" value="1"/>
</dbReference>
<dbReference type="InterPro" id="IPR013611">
    <property type="entry name" value="Transp-assoc_OB_typ2"/>
</dbReference>
<dbReference type="PROSITE" id="PS00211">
    <property type="entry name" value="ABC_TRANSPORTER_1"/>
    <property type="match status" value="1"/>
</dbReference>
<dbReference type="Pfam" id="PF08402">
    <property type="entry name" value="TOBE_2"/>
    <property type="match status" value="1"/>
</dbReference>
<dbReference type="PROSITE" id="PS50893">
    <property type="entry name" value="ABC_TRANSPORTER_2"/>
    <property type="match status" value="1"/>
</dbReference>
<dbReference type="Gene3D" id="2.40.50.100">
    <property type="match status" value="1"/>
</dbReference>
<evidence type="ECO:0000313" key="5">
    <source>
        <dbReference type="EMBL" id="MCK8784385.1"/>
    </source>
</evidence>
<dbReference type="GO" id="GO:0015847">
    <property type="term" value="P:putrescine transport"/>
    <property type="evidence" value="ECO:0007669"/>
    <property type="project" value="UniProtKB-ARBA"/>
</dbReference>
<evidence type="ECO:0000256" key="3">
    <source>
        <dbReference type="ARBA" id="ARBA00022840"/>
    </source>
</evidence>
<dbReference type="InterPro" id="IPR027417">
    <property type="entry name" value="P-loop_NTPase"/>
</dbReference>